<proteinExistence type="predicted"/>
<reference evidence="1" key="1">
    <citation type="submission" date="2019-12" db="EMBL/GenBank/DDBJ databases">
        <authorList>
            <person name="Cremers G."/>
        </authorList>
    </citation>
    <scope>NUCLEOTIDE SEQUENCE</scope>
    <source>
        <strain evidence="1">Vvax</strain>
    </source>
</reference>
<name>A0A679J4P2_VARPD</name>
<dbReference type="AlphaFoldDB" id="A0A679J4P2"/>
<organism evidence="1">
    <name type="scientific">Variovorax paradoxus</name>
    <dbReference type="NCBI Taxonomy" id="34073"/>
    <lineage>
        <taxon>Bacteria</taxon>
        <taxon>Pseudomonadati</taxon>
        <taxon>Pseudomonadota</taxon>
        <taxon>Betaproteobacteria</taxon>
        <taxon>Burkholderiales</taxon>
        <taxon>Comamonadaceae</taxon>
        <taxon>Variovorax</taxon>
    </lineage>
</organism>
<protein>
    <submittedName>
        <fullName evidence="1">Uncharacterized protein</fullName>
    </submittedName>
</protein>
<dbReference type="RefSeq" id="WP_339091174.1">
    <property type="nucleotide sequence ID" value="NZ_LR743507.1"/>
</dbReference>
<gene>
    <name evidence="1" type="ORF">VVAX_03595</name>
</gene>
<dbReference type="EMBL" id="LR743507">
    <property type="protein sequence ID" value="CAA2106129.1"/>
    <property type="molecule type" value="Genomic_DNA"/>
</dbReference>
<accession>A0A679J4P2</accession>
<sequence length="66" mass="7345">MQLLDTSPERERAHEIQAVQMAAQQLVDAARARGLVVTIQLEPRMPPAMGSYDMVFDIREARHGAA</sequence>
<evidence type="ECO:0000313" key="1">
    <source>
        <dbReference type="EMBL" id="CAA2106129.1"/>
    </source>
</evidence>